<dbReference type="Proteomes" id="UP000198894">
    <property type="component" value="Unassembled WGS sequence"/>
</dbReference>
<feature type="transmembrane region" description="Helical" evidence="1">
    <location>
        <begin position="20"/>
        <end position="46"/>
    </location>
</feature>
<name>A0A1G9I4C8_9HYPH</name>
<keyword evidence="1" id="KW-1133">Transmembrane helix</keyword>
<gene>
    <name evidence="2" type="ORF">SAMN05428953_12920</name>
</gene>
<evidence type="ECO:0000256" key="1">
    <source>
        <dbReference type="SAM" id="Phobius"/>
    </source>
</evidence>
<keyword evidence="1" id="KW-0812">Transmembrane</keyword>
<dbReference type="Pfam" id="PF04964">
    <property type="entry name" value="Flp_Fap"/>
    <property type="match status" value="1"/>
</dbReference>
<dbReference type="AlphaFoldDB" id="A0A1G9I4C8"/>
<protein>
    <submittedName>
        <fullName evidence="2">Pilus assembly protein Flp/PilA</fullName>
    </submittedName>
</protein>
<keyword evidence="1" id="KW-0472">Membrane</keyword>
<reference evidence="3" key="1">
    <citation type="submission" date="2016-10" db="EMBL/GenBank/DDBJ databases">
        <authorList>
            <person name="Varghese N."/>
            <person name="Submissions S."/>
        </authorList>
    </citation>
    <scope>NUCLEOTIDE SEQUENCE [LARGE SCALE GENOMIC DNA]</scope>
    <source>
        <strain evidence="3">CGMCC 1.11022</strain>
    </source>
</reference>
<sequence>MKTLLQRFWEDKTGATAVEYGLIVAVLSLTIVGGVGKVADAITWLFSDNASKLVKAFAQ</sequence>
<dbReference type="RefSeq" id="WP_023797290.1">
    <property type="nucleotide sequence ID" value="NZ_FNEE01000029.1"/>
</dbReference>
<evidence type="ECO:0000313" key="3">
    <source>
        <dbReference type="Proteomes" id="UP000198894"/>
    </source>
</evidence>
<accession>A0A1G9I4C8</accession>
<organism evidence="2 3">
    <name type="scientific">Mesorhizobium muleiense</name>
    <dbReference type="NCBI Taxonomy" id="1004279"/>
    <lineage>
        <taxon>Bacteria</taxon>
        <taxon>Pseudomonadati</taxon>
        <taxon>Pseudomonadota</taxon>
        <taxon>Alphaproteobacteria</taxon>
        <taxon>Hyphomicrobiales</taxon>
        <taxon>Phyllobacteriaceae</taxon>
        <taxon>Mesorhizobium</taxon>
    </lineage>
</organism>
<dbReference type="InterPro" id="IPR007047">
    <property type="entry name" value="Flp_Fap"/>
</dbReference>
<keyword evidence="3" id="KW-1185">Reference proteome</keyword>
<evidence type="ECO:0000313" key="2">
    <source>
        <dbReference type="EMBL" id="SDL19734.1"/>
    </source>
</evidence>
<dbReference type="EMBL" id="FNEE01000029">
    <property type="protein sequence ID" value="SDL19734.1"/>
    <property type="molecule type" value="Genomic_DNA"/>
</dbReference>
<proteinExistence type="predicted"/>